<dbReference type="AlphaFoldDB" id="A0ABC8LBK2"/>
<feature type="region of interest" description="Disordered" evidence="1">
    <location>
        <begin position="134"/>
        <end position="165"/>
    </location>
</feature>
<dbReference type="Gene3D" id="3.40.30.10">
    <property type="entry name" value="Glutaredoxin"/>
    <property type="match status" value="1"/>
</dbReference>
<evidence type="ECO:0000313" key="3">
    <source>
        <dbReference type="EMBL" id="CAH8380906.1"/>
    </source>
</evidence>
<feature type="domain" description="Glutaredoxin" evidence="2">
    <location>
        <begin position="189"/>
        <end position="264"/>
    </location>
</feature>
<dbReference type="Proteomes" id="UP001642260">
    <property type="component" value="Unassembled WGS sequence"/>
</dbReference>
<keyword evidence="4" id="KW-1185">Reference proteome</keyword>
<evidence type="ECO:0000259" key="2">
    <source>
        <dbReference type="Pfam" id="PF00462"/>
    </source>
</evidence>
<feature type="region of interest" description="Disordered" evidence="1">
    <location>
        <begin position="98"/>
        <end position="122"/>
    </location>
</feature>
<proteinExistence type="predicted"/>
<evidence type="ECO:0000256" key="1">
    <source>
        <dbReference type="SAM" id="MobiDB-lite"/>
    </source>
</evidence>
<gene>
    <name evidence="3" type="ORF">ERUC_LOCUS33389</name>
</gene>
<feature type="compositionally biased region" description="Basic and acidic residues" evidence="1">
    <location>
        <begin position="145"/>
        <end position="154"/>
    </location>
</feature>
<dbReference type="Pfam" id="PF23733">
    <property type="entry name" value="GRXCR1-2_C"/>
    <property type="match status" value="1"/>
</dbReference>
<feature type="compositionally biased region" description="Basic and acidic residues" evidence="1">
    <location>
        <begin position="104"/>
        <end position="113"/>
    </location>
</feature>
<dbReference type="EMBL" id="CAKOAT010498488">
    <property type="protein sequence ID" value="CAH8380906.1"/>
    <property type="molecule type" value="Genomic_DNA"/>
</dbReference>
<dbReference type="SUPFAM" id="SSF52833">
    <property type="entry name" value="Thioredoxin-like"/>
    <property type="match status" value="1"/>
</dbReference>
<dbReference type="PANTHER" id="PTHR45669">
    <property type="entry name" value="GLUTAREDOXIN DOMAIN-CONTAINING CYSTEINE-RICH PROTEIN CG12206-RELATED"/>
    <property type="match status" value="1"/>
</dbReference>
<sequence>MGCVSSNLLNHDEDFPQIGASSAFGHHIVKLTSTTYGLLTLDPPPSPPTSPPQKLTTGADTKSPLSEPEVINSWELMSGLDGESFRFTPLPKTPPVKYKVFGGENKENSDPNRRNPTKSLNKEILKPLDPKLSERFESICPPGGEYKENSDPNRRNPTKSLNKDVLEPLDPKLSERFERICPPGGENRVVIYTTSLRGVRRTFEECNAVRAAVEVSGVVICERDVSMDRGFREELATLMAKRISNSNDKASSALPPRVFVKGMYIGGAEEVLRLVEEGVFAEMIRGMPSKKGGGCGGDGDGACDGCGGLFFLPCFQCNGSCKVVKGWGSSALVGRCTECNENGLVPCPICS</sequence>
<reference evidence="3 4" key="1">
    <citation type="submission" date="2022-03" db="EMBL/GenBank/DDBJ databases">
        <authorList>
            <person name="Macdonald S."/>
            <person name="Ahmed S."/>
            <person name="Newling K."/>
        </authorList>
    </citation>
    <scope>NUCLEOTIDE SEQUENCE [LARGE SCALE GENOMIC DNA]</scope>
</reference>
<dbReference type="PROSITE" id="PS51354">
    <property type="entry name" value="GLUTAREDOXIN_2"/>
    <property type="match status" value="1"/>
</dbReference>
<evidence type="ECO:0000313" key="4">
    <source>
        <dbReference type="Proteomes" id="UP001642260"/>
    </source>
</evidence>
<feature type="compositionally biased region" description="Pro residues" evidence="1">
    <location>
        <begin position="42"/>
        <end position="51"/>
    </location>
</feature>
<comment type="caution">
    <text evidence="3">The sequence shown here is derived from an EMBL/GenBank/DDBJ whole genome shotgun (WGS) entry which is preliminary data.</text>
</comment>
<feature type="region of interest" description="Disordered" evidence="1">
    <location>
        <begin position="39"/>
        <end position="67"/>
    </location>
</feature>
<dbReference type="PANTHER" id="PTHR45669:SF31">
    <property type="entry name" value="F3H7.9 PROTEIN"/>
    <property type="match status" value="1"/>
</dbReference>
<dbReference type="InterPro" id="IPR002109">
    <property type="entry name" value="Glutaredoxin"/>
</dbReference>
<organism evidence="3 4">
    <name type="scientific">Eruca vesicaria subsp. sativa</name>
    <name type="common">Garden rocket</name>
    <name type="synonym">Eruca sativa</name>
    <dbReference type="NCBI Taxonomy" id="29727"/>
    <lineage>
        <taxon>Eukaryota</taxon>
        <taxon>Viridiplantae</taxon>
        <taxon>Streptophyta</taxon>
        <taxon>Embryophyta</taxon>
        <taxon>Tracheophyta</taxon>
        <taxon>Spermatophyta</taxon>
        <taxon>Magnoliopsida</taxon>
        <taxon>eudicotyledons</taxon>
        <taxon>Gunneridae</taxon>
        <taxon>Pentapetalae</taxon>
        <taxon>rosids</taxon>
        <taxon>malvids</taxon>
        <taxon>Brassicales</taxon>
        <taxon>Brassicaceae</taxon>
        <taxon>Brassiceae</taxon>
        <taxon>Eruca</taxon>
    </lineage>
</organism>
<name>A0ABC8LBK2_ERUVS</name>
<accession>A0ABC8LBK2</accession>
<dbReference type="InterPro" id="IPR036249">
    <property type="entry name" value="Thioredoxin-like_sf"/>
</dbReference>
<dbReference type="Pfam" id="PF00462">
    <property type="entry name" value="Glutaredoxin"/>
    <property type="match status" value="1"/>
</dbReference>
<dbReference type="CDD" id="cd03031">
    <property type="entry name" value="GRX_GRX_like"/>
    <property type="match status" value="1"/>
</dbReference>
<protein>
    <recommendedName>
        <fullName evidence="2">Glutaredoxin domain-containing protein</fullName>
    </recommendedName>
</protein>